<dbReference type="PANTHER" id="PTHR46036:SF5">
    <property type="entry name" value="LACTOYLGLUTATHIONE LYASE"/>
    <property type="match status" value="1"/>
</dbReference>
<dbReference type="Pfam" id="PF00903">
    <property type="entry name" value="Glyoxalase"/>
    <property type="match status" value="1"/>
</dbReference>
<keyword evidence="2" id="KW-0456">Lyase</keyword>
<dbReference type="Gene3D" id="3.10.180.10">
    <property type="entry name" value="2,3-Dihydroxybiphenyl 1,2-Dioxygenase, domain 1"/>
    <property type="match status" value="1"/>
</dbReference>
<comment type="caution">
    <text evidence="2">The sequence shown here is derived from an EMBL/GenBank/DDBJ whole genome shotgun (WGS) entry which is preliminary data.</text>
</comment>
<dbReference type="AlphaFoldDB" id="A0A644VSC4"/>
<dbReference type="SUPFAM" id="SSF54593">
    <property type="entry name" value="Glyoxalase/Bleomycin resistance protein/Dihydroxybiphenyl dioxygenase"/>
    <property type="match status" value="1"/>
</dbReference>
<dbReference type="InterPro" id="IPR004360">
    <property type="entry name" value="Glyas_Fos-R_dOase_dom"/>
</dbReference>
<dbReference type="PANTHER" id="PTHR46036">
    <property type="entry name" value="LACTOYLGLUTATHIONE LYASE"/>
    <property type="match status" value="1"/>
</dbReference>
<reference evidence="2" key="1">
    <citation type="submission" date="2019-08" db="EMBL/GenBank/DDBJ databases">
        <authorList>
            <person name="Kucharzyk K."/>
            <person name="Murdoch R.W."/>
            <person name="Higgins S."/>
            <person name="Loffler F."/>
        </authorList>
    </citation>
    <scope>NUCLEOTIDE SEQUENCE</scope>
</reference>
<dbReference type="GO" id="GO:0019243">
    <property type="term" value="P:methylglyoxal catabolic process to D-lactate via S-lactoyl-glutathione"/>
    <property type="evidence" value="ECO:0007669"/>
    <property type="project" value="TreeGrafter"/>
</dbReference>
<dbReference type="PROSITE" id="PS51819">
    <property type="entry name" value="VOC"/>
    <property type="match status" value="1"/>
</dbReference>
<dbReference type="GO" id="GO:0004462">
    <property type="term" value="F:lactoylglutathione lyase activity"/>
    <property type="evidence" value="ECO:0007669"/>
    <property type="project" value="UniProtKB-EC"/>
</dbReference>
<accession>A0A644VSC4</accession>
<name>A0A644VSC4_9ZZZZ</name>
<gene>
    <name evidence="2" type="primary">gloA_6</name>
    <name evidence="2" type="ORF">SDC9_39549</name>
</gene>
<dbReference type="EMBL" id="VSSQ01000392">
    <property type="protein sequence ID" value="MPL93422.1"/>
    <property type="molecule type" value="Genomic_DNA"/>
</dbReference>
<dbReference type="InterPro" id="IPR029068">
    <property type="entry name" value="Glyas_Bleomycin-R_OHBP_Dase"/>
</dbReference>
<feature type="domain" description="VOC" evidence="1">
    <location>
        <begin position="4"/>
        <end position="121"/>
    </location>
</feature>
<protein>
    <submittedName>
        <fullName evidence="2">Lactoylglutathione lyase</fullName>
        <ecNumber evidence="2">4.4.1.5</ecNumber>
    </submittedName>
</protein>
<evidence type="ECO:0000259" key="1">
    <source>
        <dbReference type="PROSITE" id="PS51819"/>
    </source>
</evidence>
<sequence length="124" mass="14078">MQFRMIHNNINVLDLNRSMNFYAEALGLFEVKRIVPESGDVTIVFLGDGRSDHKLELTQITGRTEPYEPGDNGRHLAFSTDDFHRSLEKHQKMGCVKSVNKASGFYYLEDPDGYTVEILPIGRG</sequence>
<proteinExistence type="predicted"/>
<dbReference type="EC" id="4.4.1.5" evidence="2"/>
<organism evidence="2">
    <name type="scientific">bioreactor metagenome</name>
    <dbReference type="NCBI Taxonomy" id="1076179"/>
    <lineage>
        <taxon>unclassified sequences</taxon>
        <taxon>metagenomes</taxon>
        <taxon>ecological metagenomes</taxon>
    </lineage>
</organism>
<dbReference type="InterPro" id="IPR037523">
    <property type="entry name" value="VOC_core"/>
</dbReference>
<dbReference type="GO" id="GO:0005737">
    <property type="term" value="C:cytoplasm"/>
    <property type="evidence" value="ECO:0007669"/>
    <property type="project" value="TreeGrafter"/>
</dbReference>
<evidence type="ECO:0000313" key="2">
    <source>
        <dbReference type="EMBL" id="MPL93422.1"/>
    </source>
</evidence>